<gene>
    <name evidence="1" type="ORF">HAPAU_23540</name>
</gene>
<accession>A0A151ADD6</accession>
<evidence type="ECO:0000313" key="2">
    <source>
        <dbReference type="Proteomes" id="UP000075321"/>
    </source>
</evidence>
<protein>
    <recommendedName>
        <fullName evidence="3">DUF1850 domain-containing protein</fullName>
    </recommendedName>
</protein>
<comment type="caution">
    <text evidence="1">The sequence shown here is derived from an EMBL/GenBank/DDBJ whole genome shotgun (WGS) entry which is preliminary data.</text>
</comment>
<reference evidence="1 2" key="1">
    <citation type="submission" date="2016-02" db="EMBL/GenBank/DDBJ databases">
        <title>Genome sequence of Halalkalicoccus paucihalophilus DSM 24557.</title>
        <authorList>
            <person name="Poehlein A."/>
            <person name="Daniel R."/>
        </authorList>
    </citation>
    <scope>NUCLEOTIDE SEQUENCE [LARGE SCALE GENOMIC DNA]</scope>
    <source>
        <strain evidence="1 2">DSM 24557</strain>
    </source>
</reference>
<dbReference type="EMBL" id="LTAZ01000005">
    <property type="protein sequence ID" value="KYH25678.1"/>
    <property type="molecule type" value="Genomic_DNA"/>
</dbReference>
<proteinExistence type="predicted"/>
<dbReference type="Proteomes" id="UP000075321">
    <property type="component" value="Unassembled WGS sequence"/>
</dbReference>
<dbReference type="RefSeq" id="WP_066382659.1">
    <property type="nucleotide sequence ID" value="NZ_LTAZ01000005.1"/>
</dbReference>
<dbReference type="AlphaFoldDB" id="A0A151ADD6"/>
<dbReference type="Pfam" id="PF08905">
    <property type="entry name" value="DUF1850"/>
    <property type="match status" value="1"/>
</dbReference>
<keyword evidence="2" id="KW-1185">Reference proteome</keyword>
<sequence>MRRRRVLSALVGGALVSPLVATDVTVLRLADPRTGETLGVERVEEGDRFAIHYVHSFDKTPIREVYEVHEEGIVQIREEFEYHAIGLEYTERNQTREDGFTVLHMDRRLDTFTVRVAKYTDQTLIINGEERPLSAYTDEWESIRFAVERVNSLRYLHYRLQTL</sequence>
<organism evidence="1 2">
    <name type="scientific">Halalkalicoccus paucihalophilus</name>
    <dbReference type="NCBI Taxonomy" id="1008153"/>
    <lineage>
        <taxon>Archaea</taxon>
        <taxon>Methanobacteriati</taxon>
        <taxon>Methanobacteriota</taxon>
        <taxon>Stenosarchaea group</taxon>
        <taxon>Halobacteria</taxon>
        <taxon>Halobacteriales</taxon>
        <taxon>Halococcaceae</taxon>
        <taxon>Halalkalicoccus</taxon>
    </lineage>
</organism>
<dbReference type="OrthoDB" id="212141at2157"/>
<evidence type="ECO:0000313" key="1">
    <source>
        <dbReference type="EMBL" id="KYH25678.1"/>
    </source>
</evidence>
<dbReference type="InterPro" id="IPR015001">
    <property type="entry name" value="DUF1850"/>
</dbReference>
<evidence type="ECO:0008006" key="3">
    <source>
        <dbReference type="Google" id="ProtNLM"/>
    </source>
</evidence>
<name>A0A151ADD6_9EURY</name>
<dbReference type="PATRIC" id="fig|1008153.3.peg.2403"/>